<evidence type="ECO:0000313" key="1">
    <source>
        <dbReference type="EMBL" id="KJH70768.1"/>
    </source>
</evidence>
<dbReference type="STRING" id="1618023.UH38_16180"/>
<organism evidence="1 2">
    <name type="scientific">Aliterella atlantica CENA595</name>
    <dbReference type="NCBI Taxonomy" id="1618023"/>
    <lineage>
        <taxon>Bacteria</taxon>
        <taxon>Bacillati</taxon>
        <taxon>Cyanobacteriota</taxon>
        <taxon>Cyanophyceae</taxon>
        <taxon>Chroococcidiopsidales</taxon>
        <taxon>Aliterellaceae</taxon>
        <taxon>Aliterella</taxon>
    </lineage>
</organism>
<keyword evidence="2" id="KW-1185">Reference proteome</keyword>
<sequence length="71" mass="8283">MKKQTEREIEQYRRLQEIFATGRQRYLRAGGDPYLSGGSLNNQDHLTDAEKQELIEIGRQLFDRNSAQVKS</sequence>
<dbReference type="RefSeq" id="WP_045055713.1">
    <property type="nucleotide sequence ID" value="NZ_CAWMDP010000005.1"/>
</dbReference>
<protein>
    <submittedName>
        <fullName evidence="1">Uncharacterized protein</fullName>
    </submittedName>
</protein>
<name>A0A0D8ZPN8_9CYAN</name>
<dbReference type="OrthoDB" id="488103at2"/>
<proteinExistence type="predicted"/>
<reference evidence="1 2" key="1">
    <citation type="submission" date="2015-02" db="EMBL/GenBank/DDBJ databases">
        <title>Draft genome of a novel marine cyanobacterium (Chroococcales) isolated from South Atlantic Ocean.</title>
        <authorList>
            <person name="Rigonato J."/>
            <person name="Alvarenga D.O."/>
            <person name="Branco L.H."/>
            <person name="Varani A.M."/>
            <person name="Brandini F.P."/>
            <person name="Fiore M.F."/>
        </authorList>
    </citation>
    <scope>NUCLEOTIDE SEQUENCE [LARGE SCALE GENOMIC DNA]</scope>
    <source>
        <strain evidence="1 2">CENA595</strain>
    </source>
</reference>
<dbReference type="EMBL" id="JYON01000018">
    <property type="protein sequence ID" value="KJH70768.1"/>
    <property type="molecule type" value="Genomic_DNA"/>
</dbReference>
<dbReference type="AlphaFoldDB" id="A0A0D8ZPN8"/>
<comment type="caution">
    <text evidence="1">The sequence shown here is derived from an EMBL/GenBank/DDBJ whole genome shotgun (WGS) entry which is preliminary data.</text>
</comment>
<dbReference type="Proteomes" id="UP000032452">
    <property type="component" value="Unassembled WGS sequence"/>
</dbReference>
<accession>A0A0D8ZPN8</accession>
<evidence type="ECO:0000313" key="2">
    <source>
        <dbReference type="Proteomes" id="UP000032452"/>
    </source>
</evidence>
<gene>
    <name evidence="1" type="ORF">UH38_16180</name>
</gene>